<accession>A0A8X6I4W7</accession>
<keyword evidence="3" id="KW-1185">Reference proteome</keyword>
<dbReference type="Pfam" id="PF17921">
    <property type="entry name" value="Integrase_H2C2"/>
    <property type="match status" value="1"/>
</dbReference>
<feature type="domain" description="Integrase zinc-binding" evidence="1">
    <location>
        <begin position="187"/>
        <end position="239"/>
    </location>
</feature>
<evidence type="ECO:0000313" key="3">
    <source>
        <dbReference type="Proteomes" id="UP000887116"/>
    </source>
</evidence>
<name>A0A8X6I4W7_TRICU</name>
<organism evidence="2 3">
    <name type="scientific">Trichonephila clavata</name>
    <name type="common">Joro spider</name>
    <name type="synonym">Nephila clavata</name>
    <dbReference type="NCBI Taxonomy" id="2740835"/>
    <lineage>
        <taxon>Eukaryota</taxon>
        <taxon>Metazoa</taxon>
        <taxon>Ecdysozoa</taxon>
        <taxon>Arthropoda</taxon>
        <taxon>Chelicerata</taxon>
        <taxon>Arachnida</taxon>
        <taxon>Araneae</taxon>
        <taxon>Araneomorphae</taxon>
        <taxon>Entelegynae</taxon>
        <taxon>Araneoidea</taxon>
        <taxon>Nephilidae</taxon>
        <taxon>Trichonephila</taxon>
    </lineage>
</organism>
<evidence type="ECO:0000313" key="2">
    <source>
        <dbReference type="EMBL" id="GFQ98259.1"/>
    </source>
</evidence>
<dbReference type="InterPro" id="IPR041588">
    <property type="entry name" value="Integrase_H2C2"/>
</dbReference>
<dbReference type="PANTHER" id="PTHR47331">
    <property type="entry name" value="PHD-TYPE DOMAIN-CONTAINING PROTEIN"/>
    <property type="match status" value="1"/>
</dbReference>
<comment type="caution">
    <text evidence="2">The sequence shown here is derived from an EMBL/GenBank/DDBJ whole genome shotgun (WGS) entry which is preliminary data.</text>
</comment>
<dbReference type="Proteomes" id="UP000887116">
    <property type="component" value="Unassembled WGS sequence"/>
</dbReference>
<dbReference type="PANTHER" id="PTHR47331:SF2">
    <property type="match status" value="1"/>
</dbReference>
<dbReference type="AlphaFoldDB" id="A0A8X6I4W7"/>
<protein>
    <submittedName>
        <fullName evidence="2">Pro-Pol polyprotein</fullName>
    </submittedName>
</protein>
<dbReference type="OrthoDB" id="6434979at2759"/>
<reference evidence="2" key="1">
    <citation type="submission" date="2020-07" db="EMBL/GenBank/DDBJ databases">
        <title>Multicomponent nature underlies the extraordinary mechanical properties of spider dragline silk.</title>
        <authorList>
            <person name="Kono N."/>
            <person name="Nakamura H."/>
            <person name="Mori M."/>
            <person name="Yoshida Y."/>
            <person name="Ohtoshi R."/>
            <person name="Malay A.D."/>
            <person name="Moran D.A.P."/>
            <person name="Tomita M."/>
            <person name="Numata K."/>
            <person name="Arakawa K."/>
        </authorList>
    </citation>
    <scope>NUCLEOTIDE SEQUENCE</scope>
</reference>
<gene>
    <name evidence="2" type="primary">Fcan01_18316</name>
    <name evidence="2" type="ORF">TNCT_696651</name>
</gene>
<proteinExistence type="predicted"/>
<evidence type="ECO:0000259" key="1">
    <source>
        <dbReference type="Pfam" id="PF17921"/>
    </source>
</evidence>
<dbReference type="EMBL" id="BMAO01034686">
    <property type="protein sequence ID" value="GFQ98259.1"/>
    <property type="molecule type" value="Genomic_DNA"/>
</dbReference>
<sequence length="271" mass="30858">MPIELLIGADYDGNLFTGNICHLSSGLIAVDTYLGWSVMGRPKAASNNYSSISLFVQSHGISDLRRLETIGKMDPYETDSSKNLENQYLSTPYHDTAVKLKNSFYVDNCVTSVNSEKELRRFTEDSTNLMAPAKFDLRGWEFTGEAISLKDPKLTPVLGLLWDKSEDVLFCNNSVVEIPPNIITRQHRLVELLVREAHLENSHAGVQILLSKLREKFWVINGRRTIRRGINKCLRCKRYIYRNIETPTASLPQDRVEESAAFEVVVVYHYL</sequence>
<dbReference type="Gene3D" id="1.10.340.70">
    <property type="match status" value="1"/>
</dbReference>